<evidence type="ECO:0000313" key="3">
    <source>
        <dbReference type="Proteomes" id="UP000028990"/>
    </source>
</evidence>
<protein>
    <submittedName>
        <fullName evidence="2">Uncharacterized protein</fullName>
    </submittedName>
</protein>
<accession>A0A091EP23</accession>
<dbReference type="EMBL" id="KN120873">
    <property type="protein sequence ID" value="KFO37426.1"/>
    <property type="molecule type" value="Genomic_DNA"/>
</dbReference>
<proteinExistence type="predicted"/>
<sequence length="89" mass="9881">MSTKACLMHAQQRAPDPSALAQRRSPRLRNDEIAALGRPERRHSWAQVAQLPGGERGRALRPLPVAPETRNCLVAFLVDSWLRTAVSCL</sequence>
<dbReference type="AlphaFoldDB" id="A0A091EP23"/>
<evidence type="ECO:0000256" key="1">
    <source>
        <dbReference type="SAM" id="MobiDB-lite"/>
    </source>
</evidence>
<reference evidence="2 3" key="1">
    <citation type="submission" date="2013-11" db="EMBL/GenBank/DDBJ databases">
        <title>The Damaraland mole rat (Fukomys damarensis) genome and evolution of African mole rats.</title>
        <authorList>
            <person name="Gladyshev V.N."/>
            <person name="Fang X."/>
        </authorList>
    </citation>
    <scope>NUCLEOTIDE SEQUENCE [LARGE SCALE GENOMIC DNA]</scope>
    <source>
        <tissue evidence="2">Liver</tissue>
    </source>
</reference>
<name>A0A091EP23_FUKDA</name>
<keyword evidence="3" id="KW-1185">Reference proteome</keyword>
<dbReference type="Proteomes" id="UP000028990">
    <property type="component" value="Unassembled WGS sequence"/>
</dbReference>
<gene>
    <name evidence="2" type="ORF">H920_01167</name>
</gene>
<organism evidence="2 3">
    <name type="scientific">Fukomys damarensis</name>
    <name type="common">Damaraland mole rat</name>
    <name type="synonym">Cryptomys damarensis</name>
    <dbReference type="NCBI Taxonomy" id="885580"/>
    <lineage>
        <taxon>Eukaryota</taxon>
        <taxon>Metazoa</taxon>
        <taxon>Chordata</taxon>
        <taxon>Craniata</taxon>
        <taxon>Vertebrata</taxon>
        <taxon>Euteleostomi</taxon>
        <taxon>Mammalia</taxon>
        <taxon>Eutheria</taxon>
        <taxon>Euarchontoglires</taxon>
        <taxon>Glires</taxon>
        <taxon>Rodentia</taxon>
        <taxon>Hystricomorpha</taxon>
        <taxon>Bathyergidae</taxon>
        <taxon>Fukomys</taxon>
    </lineage>
</organism>
<evidence type="ECO:0000313" key="2">
    <source>
        <dbReference type="EMBL" id="KFO37426.1"/>
    </source>
</evidence>
<feature type="region of interest" description="Disordered" evidence="1">
    <location>
        <begin position="1"/>
        <end position="28"/>
    </location>
</feature>